<dbReference type="FunFam" id="3.40.50.300:FF:000398">
    <property type="entry name" value="Type IV pilus assembly ATPase PilB"/>
    <property type="match status" value="1"/>
</dbReference>
<feature type="domain" description="Bacterial type II secretion system protein E" evidence="4">
    <location>
        <begin position="388"/>
        <end position="402"/>
    </location>
</feature>
<dbReference type="SUPFAM" id="SSF160246">
    <property type="entry name" value="EspE N-terminal domain-like"/>
    <property type="match status" value="1"/>
</dbReference>
<reference evidence="5 6" key="2">
    <citation type="submission" date="2010-03" db="EMBL/GenBank/DDBJ databases">
        <authorList>
            <person name="Pajon A."/>
        </authorList>
    </citation>
    <scope>NUCLEOTIDE SEQUENCE [LARGE SCALE GENOMIC DNA]</scope>
    <source>
        <strain evidence="5 6">SGP1</strain>
    </source>
</reference>
<reference evidence="6" key="1">
    <citation type="submission" date="2010-03" db="EMBL/GenBank/DDBJ databases">
        <title>The genome sequence of Synergistetes sp. SGP1.</title>
        <authorList>
            <consortium name="metaHIT consortium -- http://www.metahit.eu/"/>
            <person name="Pajon A."/>
            <person name="Turner K."/>
            <person name="Parkhill J."/>
            <person name="Wade W."/>
            <person name="Vartoukian S."/>
        </authorList>
    </citation>
    <scope>NUCLEOTIDE SEQUENCE [LARGE SCALE GENOMIC DNA]</scope>
    <source>
        <strain evidence="6">SGP1</strain>
    </source>
</reference>
<evidence type="ECO:0000256" key="2">
    <source>
        <dbReference type="ARBA" id="ARBA00022741"/>
    </source>
</evidence>
<proteinExistence type="inferred from homology"/>
<dbReference type="AlphaFoldDB" id="A0AB94IVF4"/>
<dbReference type="KEGG" id="sbr:SY1_01780"/>
<dbReference type="GO" id="GO:0005886">
    <property type="term" value="C:plasma membrane"/>
    <property type="evidence" value="ECO:0007669"/>
    <property type="project" value="TreeGrafter"/>
</dbReference>
<dbReference type="CDD" id="cd01129">
    <property type="entry name" value="PulE-GspE-like"/>
    <property type="match status" value="1"/>
</dbReference>
<dbReference type="EMBL" id="FP929056">
    <property type="protein sequence ID" value="CBL27722.1"/>
    <property type="molecule type" value="Genomic_DNA"/>
</dbReference>
<dbReference type="Gene3D" id="3.30.450.90">
    <property type="match status" value="1"/>
</dbReference>
<dbReference type="GO" id="GO:0005524">
    <property type="term" value="F:ATP binding"/>
    <property type="evidence" value="ECO:0007669"/>
    <property type="project" value="UniProtKB-KW"/>
</dbReference>
<dbReference type="Gene3D" id="3.40.50.300">
    <property type="entry name" value="P-loop containing nucleotide triphosphate hydrolases"/>
    <property type="match status" value="1"/>
</dbReference>
<dbReference type="Pfam" id="PF05157">
    <property type="entry name" value="MshEN"/>
    <property type="match status" value="1"/>
</dbReference>
<dbReference type="PANTHER" id="PTHR30258">
    <property type="entry name" value="TYPE II SECRETION SYSTEM PROTEIN GSPE-RELATED"/>
    <property type="match status" value="1"/>
</dbReference>
<evidence type="ECO:0000313" key="6">
    <source>
        <dbReference type="Proteomes" id="UP000008957"/>
    </source>
</evidence>
<dbReference type="PROSITE" id="PS00662">
    <property type="entry name" value="T2SP_E"/>
    <property type="match status" value="1"/>
</dbReference>
<keyword evidence="2" id="KW-0547">Nucleotide-binding</keyword>
<dbReference type="Gene3D" id="1.10.40.70">
    <property type="match status" value="1"/>
</dbReference>
<sequence>MNSAIVPSVAALQMKQPRLGDVLIQAGAITKEQLAQALQLQKTTGKRLGEIFISEGIISDTRLAEALSTQLRLPLFSLTRYHPMPEAIKMVPRAVAERLSLIPLTIVDDGLLLITMSNPLDLLAQDEIRMLTGRNLKIGISTHEEIAKNLDRLYNLQNNLEEAIVEIDPDTEINKELDVTASTEDAPVIQLVGNLLQQAVREGASDIHVEAYEKSARVRFRVDGQLYTAFEYPVSLHPSVASRIKIMSGMDIAERRKPQDGRILIRVDGRRIDLRASILPTMNGEKAVLRILDQESSNVGLDRLGLEPDDMEKIQMFCEMPWGIMLVTGPTGSGKSTTLYSMLQRINQPDVNIITVEDPVEFSVAGINQVFVNEKAGLTFESALRSILRQDPDKVMVGEIRDQKTAQIAIRAALTGHFVLSTLHTNDAPSAATRMVDMGVAAFLVSASLSGVIAQRLVRRLCPLCREEYELAPKTCEELRVPVGTRAFRARGCNECRNGYKGRRGIYEIMVLDDDLRRMVLEGASNLDLRNAAIEKGMKTLRQSGINAALAGFTSLEEVLTSTL</sequence>
<evidence type="ECO:0000313" key="5">
    <source>
        <dbReference type="EMBL" id="CBL27722.1"/>
    </source>
</evidence>
<organism evidence="5 6">
    <name type="scientific">Fretibacterium fastidiosum</name>
    <dbReference type="NCBI Taxonomy" id="651822"/>
    <lineage>
        <taxon>Bacteria</taxon>
        <taxon>Thermotogati</taxon>
        <taxon>Synergistota</taxon>
        <taxon>Synergistia</taxon>
        <taxon>Synergistales</taxon>
        <taxon>Aminobacteriaceae</taxon>
        <taxon>Fretibacterium</taxon>
    </lineage>
</organism>
<dbReference type="InterPro" id="IPR001482">
    <property type="entry name" value="T2SS/T4SS_dom"/>
</dbReference>
<keyword evidence="6" id="KW-1185">Reference proteome</keyword>
<keyword evidence="3" id="KW-0067">ATP-binding</keyword>
<dbReference type="InterPro" id="IPR027417">
    <property type="entry name" value="P-loop_NTPase"/>
</dbReference>
<evidence type="ECO:0000256" key="3">
    <source>
        <dbReference type="ARBA" id="ARBA00022840"/>
    </source>
</evidence>
<accession>A0AB94IVF4</accession>
<evidence type="ECO:0000259" key="4">
    <source>
        <dbReference type="PROSITE" id="PS00662"/>
    </source>
</evidence>
<dbReference type="Proteomes" id="UP000008957">
    <property type="component" value="Chromosome"/>
</dbReference>
<dbReference type="Pfam" id="PF00437">
    <property type="entry name" value="T2SSE"/>
    <property type="match status" value="1"/>
</dbReference>
<dbReference type="InterPro" id="IPR007831">
    <property type="entry name" value="T2SS_GspE_N"/>
</dbReference>
<protein>
    <submittedName>
        <fullName evidence="5">Type II secretory pathway, ATPase PulE/Tfp pilus assembly pathway, ATPase PilB</fullName>
    </submittedName>
</protein>
<dbReference type="Gene3D" id="3.30.300.160">
    <property type="entry name" value="Type II secretion system, protein E, N-terminal domain"/>
    <property type="match status" value="1"/>
</dbReference>
<dbReference type="InterPro" id="IPR037257">
    <property type="entry name" value="T2SS_E_N_sf"/>
</dbReference>
<dbReference type="PANTHER" id="PTHR30258:SF1">
    <property type="entry name" value="PROTEIN TRANSPORT PROTEIN HOFB HOMOLOG"/>
    <property type="match status" value="1"/>
</dbReference>
<evidence type="ECO:0000256" key="1">
    <source>
        <dbReference type="ARBA" id="ARBA00006611"/>
    </source>
</evidence>
<dbReference type="FunFam" id="3.30.450.90:FF:000001">
    <property type="entry name" value="Type II secretion system ATPase GspE"/>
    <property type="match status" value="1"/>
</dbReference>
<comment type="similarity">
    <text evidence="1">Belongs to the GSP E family.</text>
</comment>
<dbReference type="SUPFAM" id="SSF52540">
    <property type="entry name" value="P-loop containing nucleoside triphosphate hydrolases"/>
    <property type="match status" value="1"/>
</dbReference>
<dbReference type="GO" id="GO:0016887">
    <property type="term" value="F:ATP hydrolysis activity"/>
    <property type="evidence" value="ECO:0007669"/>
    <property type="project" value="TreeGrafter"/>
</dbReference>
<gene>
    <name evidence="5" type="ORF">SY1_01780</name>
</gene>
<name>A0AB94IVF4_9BACT</name>